<dbReference type="Pfam" id="PF00668">
    <property type="entry name" value="Condensation"/>
    <property type="match status" value="1"/>
</dbReference>
<dbReference type="CDD" id="cd05918">
    <property type="entry name" value="A_NRPS_SidN3_like"/>
    <property type="match status" value="2"/>
</dbReference>
<dbReference type="SUPFAM" id="SSF52777">
    <property type="entry name" value="CoA-dependent acyltransferases"/>
    <property type="match status" value="2"/>
</dbReference>
<dbReference type="CDD" id="cd19545">
    <property type="entry name" value="FUM14_C_NRPS-like"/>
    <property type="match status" value="1"/>
</dbReference>
<dbReference type="Proteomes" id="UP000249789">
    <property type="component" value="Unassembled WGS sequence"/>
</dbReference>
<protein>
    <submittedName>
        <fullName evidence="7">Acetyl-CoA synthetase-like protein</fullName>
    </submittedName>
</protein>
<dbReference type="PROSITE" id="PS00455">
    <property type="entry name" value="AMP_BINDING"/>
    <property type="match status" value="1"/>
</dbReference>
<dbReference type="GO" id="GO:0044550">
    <property type="term" value="P:secondary metabolite biosynthetic process"/>
    <property type="evidence" value="ECO:0007669"/>
    <property type="project" value="TreeGrafter"/>
</dbReference>
<dbReference type="InterPro" id="IPR045851">
    <property type="entry name" value="AMP-bd_C_sf"/>
</dbReference>
<evidence type="ECO:0000256" key="2">
    <source>
        <dbReference type="ARBA" id="ARBA00022553"/>
    </source>
</evidence>
<dbReference type="Gene3D" id="1.10.1200.10">
    <property type="entry name" value="ACP-like"/>
    <property type="match status" value="1"/>
</dbReference>
<dbReference type="InterPro" id="IPR023213">
    <property type="entry name" value="CAT-like_dom_sf"/>
</dbReference>
<dbReference type="GO" id="GO:0031177">
    <property type="term" value="F:phosphopantetheine binding"/>
    <property type="evidence" value="ECO:0007669"/>
    <property type="project" value="TreeGrafter"/>
</dbReference>
<comment type="similarity">
    <text evidence="4">Belongs to the NRP synthetase family.</text>
</comment>
<dbReference type="VEuPathDB" id="FungiDB:BO72DRAFT_421512"/>
<evidence type="ECO:0000259" key="6">
    <source>
        <dbReference type="PROSITE" id="PS50075"/>
    </source>
</evidence>
<dbReference type="GO" id="GO:0043041">
    <property type="term" value="P:amino acid activation for nonribosomal peptide biosynthetic process"/>
    <property type="evidence" value="ECO:0007669"/>
    <property type="project" value="TreeGrafter"/>
</dbReference>
<dbReference type="Pfam" id="PF00550">
    <property type="entry name" value="PP-binding"/>
    <property type="match status" value="1"/>
</dbReference>
<dbReference type="Gene3D" id="3.30.559.10">
    <property type="entry name" value="Chloramphenicol acetyltransferase-like domain"/>
    <property type="match status" value="1"/>
</dbReference>
<dbReference type="NCBIfam" id="TIGR01746">
    <property type="entry name" value="Thioester-redct"/>
    <property type="match status" value="1"/>
</dbReference>
<dbReference type="InterPro" id="IPR001242">
    <property type="entry name" value="Condensation_dom"/>
</dbReference>
<gene>
    <name evidence="7" type="ORF">BO72DRAFT_421512</name>
</gene>
<name>A0A8G1W2Y4_9EURO</name>
<keyword evidence="1" id="KW-0596">Phosphopantetheine</keyword>
<keyword evidence="8" id="KW-1185">Reference proteome</keyword>
<feature type="domain" description="Carrier" evidence="6">
    <location>
        <begin position="1882"/>
        <end position="1960"/>
    </location>
</feature>
<dbReference type="Gene3D" id="3.30.300.30">
    <property type="match status" value="2"/>
</dbReference>
<dbReference type="RefSeq" id="XP_040805178.1">
    <property type="nucleotide sequence ID" value="XM_040942766.1"/>
</dbReference>
<evidence type="ECO:0000256" key="4">
    <source>
        <dbReference type="ARBA" id="ARBA00029454"/>
    </source>
</evidence>
<dbReference type="PANTHER" id="PTHR45527:SF1">
    <property type="entry name" value="FATTY ACID SYNTHASE"/>
    <property type="match status" value="1"/>
</dbReference>
<dbReference type="InterPro" id="IPR042099">
    <property type="entry name" value="ANL_N_sf"/>
</dbReference>
<dbReference type="SUPFAM" id="SSF56801">
    <property type="entry name" value="Acetyl-CoA synthetase-like"/>
    <property type="match status" value="2"/>
</dbReference>
<dbReference type="SUPFAM" id="SSF47336">
    <property type="entry name" value="ACP-like"/>
    <property type="match status" value="2"/>
</dbReference>
<dbReference type="InterPro" id="IPR000873">
    <property type="entry name" value="AMP-dep_synth/lig_dom"/>
</dbReference>
<dbReference type="SUPFAM" id="SSF51735">
    <property type="entry name" value="NAD(P)-binding Rossmann-fold domains"/>
    <property type="match status" value="1"/>
</dbReference>
<dbReference type="Gene3D" id="3.40.50.720">
    <property type="entry name" value="NAD(P)-binding Rossmann-like Domain"/>
    <property type="match status" value="1"/>
</dbReference>
<dbReference type="PANTHER" id="PTHR45527">
    <property type="entry name" value="NONRIBOSOMAL PEPTIDE SYNTHETASE"/>
    <property type="match status" value="1"/>
</dbReference>
<dbReference type="GeneID" id="63860099"/>
<dbReference type="PROSITE" id="PS00012">
    <property type="entry name" value="PHOSPHOPANTETHEINE"/>
    <property type="match status" value="2"/>
</dbReference>
<dbReference type="InterPro" id="IPR020845">
    <property type="entry name" value="AMP-binding_CS"/>
</dbReference>
<keyword evidence="3" id="KW-0436">Ligase</keyword>
<proteinExistence type="inferred from homology"/>
<accession>A0A8G1W2Y4</accession>
<dbReference type="Gene3D" id="3.40.50.12780">
    <property type="entry name" value="N-terminal domain of ligase-like"/>
    <property type="match status" value="2"/>
</dbReference>
<reference evidence="7 8" key="1">
    <citation type="submission" date="2018-02" db="EMBL/GenBank/DDBJ databases">
        <title>The genomes of Aspergillus section Nigri reveals drivers in fungal speciation.</title>
        <authorList>
            <consortium name="DOE Joint Genome Institute"/>
            <person name="Vesth T.C."/>
            <person name="Nybo J."/>
            <person name="Theobald S."/>
            <person name="Brandl J."/>
            <person name="Frisvad J.C."/>
            <person name="Nielsen K.F."/>
            <person name="Lyhne E.K."/>
            <person name="Kogle M.E."/>
            <person name="Kuo A."/>
            <person name="Riley R."/>
            <person name="Clum A."/>
            <person name="Nolan M."/>
            <person name="Lipzen A."/>
            <person name="Salamov A."/>
            <person name="Henrissat B."/>
            <person name="Wiebenga A."/>
            <person name="De vries R.P."/>
            <person name="Grigoriev I.V."/>
            <person name="Mortensen U.H."/>
            <person name="Andersen M.R."/>
            <person name="Baker S.E."/>
        </authorList>
    </citation>
    <scope>NUCLEOTIDE SEQUENCE [LARGE SCALE GENOMIC DNA]</scope>
    <source>
        <strain evidence="7 8">CBS 313.89</strain>
    </source>
</reference>
<dbReference type="InterPro" id="IPR006162">
    <property type="entry name" value="Ppantetheine_attach_site"/>
</dbReference>
<dbReference type="InterPro" id="IPR036736">
    <property type="entry name" value="ACP-like_sf"/>
</dbReference>
<evidence type="ECO:0000256" key="5">
    <source>
        <dbReference type="SAM" id="MobiDB-lite"/>
    </source>
</evidence>
<dbReference type="PROSITE" id="PS50075">
    <property type="entry name" value="CARRIER"/>
    <property type="match status" value="1"/>
</dbReference>
<keyword evidence="2" id="KW-0597">Phosphoprotein</keyword>
<feature type="region of interest" description="Disordered" evidence="5">
    <location>
        <begin position="1958"/>
        <end position="1992"/>
    </location>
</feature>
<sequence>MSLDRWLAVSIPCPLYVPPSGSDGLRASIYGETKALALAGSLAPEIYVLGWAVLMARYQGSVSLILNSQLQPSDGKSLSLEVDLSPSASIGVAIDAIARGILPIDVVNPESGTTRDTSRPSTSFLLPWKHPRKRRSRDLPSPAKNDVLQLRLEQQRKGCACRAVYDESRCNPRDAQRIVQQFVHVAQELRKIGRDSTLQQAFTLSLNDKRQLLRWNSCPPPPIDRCFQDLFMAQVQLDGGRAAVSAWDGELTYKQLDELSSLLAAELQQEKVLPGTIVPLLFEKSYWMTVSMLAVVKIRAVAVCLCSTHPDEAIEAILKQACPPVIMASETQATRLHQMGRDRVIIPQSCTYPSTSPSSPIIFTPANPEDVAFIVFTSGSTGTPKGIVLSHRAISTAGHYVGKRMQVRPDSRVLQFSSYAFDMSIIETWQALTRGACLCIPSETQRLNSMPDFLRSHGVTWAFFTPSTLRNFEPADFPSLRTLVIGGESIGQDLVRRWGTHVRIFNLWGPAEVGPSGAGEIVPATWIPGTIGTAAGCIAWITAPDDSDCLAPIGTVGEVVMEGAVIAEGYLNDPDRTAQVFIDPPKWRSQFDDIPIQGPFFKTGDLCHFNADGTFRYLSRKDTYVKIRGQRVDTDAVELRFRQLEQGVEIAVAAVTLKSDQGATLVAFVANSAGAEVDWSDRRSSPKLETLPPSCAALARRYQSTLRPHLPLYMIPSFIIPLKTFPRTATDKVDRKRLCGLLETLTTVELTTWLSARPTLCRDSESRSVLTGSEQQNSLTQAVGAAFGIPAPSVNLDLNFLHMGGDSVTAIRVVRTLARENWQLRVEYLLAGDTTLRTVADKLEQDDAGRVQQSTPRPYSLLDNKSIPTLLPLAAEQCQITESYIEDIYPTTALQEGLVAITETSGSEAYTDRFLFTLPPDSDVNQVRKAWATVVQTTTILRTRIMQATNGQTYQVVCKPDLTIPWQSADSVSEFLHHDQSRPMGLGSPLIRLALIQSSTDSFLALTLHHAIYDGPTLHLCIQRAEQAYRGQQLPRSDFVRFIHHLTQTATDVDTARTFWQKETLHLSSVLFPKHPSPEHAPRATCAVHHDSPRAAASKSLPLASPTAKVRLAWALLLSLYTGSEDVVYGAVVDGRRAPLADIGSIAGPTIATYPVRLLLQREQTVHQAVSHVQDKIHATTPFEQTGLQQIRQMGPEAETACKFQNLLIVQAEDTLAPSPIFGPVEEHLGALNSFPGYPMILLCTPTKGAWKFEMLVDEEVLARNQAEHMLFQLGHLLQELDNVHNQDTPLSQLNLVSAQDNAMLTKWNGCPPVQASASIPDLIQAQVGQSPRACAISAWDGDLTYQQVEDYSIRLALQLDPLVRRSGAQFVPIFFERSKWVPIAMLAVSMVGAAFALLDPTHPQERNAQICGAVGATVGLTSPSQLKLAGTITDAAWIVVGDKSFRPPPQANGYGYPARLPSFPAPHDLLYAVFTSGSTGTPKGVLIEHGAYCSAIAAQQPKLGITAHSRVLQISSYAFDSFAVEILTVLASGGCVCIPSDEEVAGDLGGAVQRFQANWLCITPSMLRLLTPEAVPSLRTVVAVGESMLPGQIAQWCERVHLLCGYGPTECCTGATAQRITASKMDPRIIGTGMGCLLWAVHPDDVNTLMPANTVGELVLQGPIVGRGYLNDAAKTAESFLDPPAWAEKFHPQGARIYRTGDLVRLNLDGTCSFLGRKNQHTKLRGQRLDLADVERHLLRAFGPEANGMAAVIRPSGSGTTPCLVAFVQMAELPGSGSEVVNGGASSQNALFRQQTPEFQARARHARDELRLTLPAIMVPELYLQALDLPLMVSGKVNRRLIESQCAELGARDLHALGSLERTDGHAAEELLREHHEPVAWAISQHIAGIITRKTERDELAASVAGRNVDLSRLNLDSIDLMALSQFVHREYQQRLPMATLFRSGLTVREVAEMITDDGTDGLSDTNTSDVSNGTNITDSTNSTNETPSTPSWWRKVAAALQEVRDLPGTDDLATDLPRGKTVFLTGGTGYLGTHILRQLVRDHRVATVYVLVRASSPQSGLARIIQAARTARWWQDDYRRVIEAWPGDLAQSRLGLSAANWGVLCGETVDAIIHNGAVVHWGYDYEVLESANVGSTLQLLQTLRPSSKPVSFTYVSALVSGDDAQSSDSDAHTPPPDIPDGYTRTKYASELLMTEFARSRPSHRLKIVRPGFIIGSVNDGVANVDDMLWRVVATAMTTGTYNASEPDSWLFVSAVDWVANLIVYETLHAAPAPSSPGSTVARISMTDGLSMRDFWQAVSLGLGRKLKPCPVSSEWMAMLEEQIDVVGASHPLLSVMDFLRSTGGCLGTPPASSSSEASPLPVPTVQAASLTNMICQAVVRNAEYLASLEGFAAGSGLHSSAVFTRRNKIVVSGEQKAV</sequence>
<dbReference type="Pfam" id="PF07993">
    <property type="entry name" value="NAD_binding_4"/>
    <property type="match status" value="1"/>
</dbReference>
<evidence type="ECO:0000256" key="3">
    <source>
        <dbReference type="ARBA" id="ARBA00022598"/>
    </source>
</evidence>
<dbReference type="OrthoDB" id="416786at2759"/>
<dbReference type="EMBL" id="KZ824626">
    <property type="protein sequence ID" value="RAK81168.1"/>
    <property type="molecule type" value="Genomic_DNA"/>
</dbReference>
<evidence type="ECO:0000256" key="1">
    <source>
        <dbReference type="ARBA" id="ARBA00022450"/>
    </source>
</evidence>
<dbReference type="Gene3D" id="3.30.559.30">
    <property type="entry name" value="Nonribosomal peptide synthetase, condensation domain"/>
    <property type="match status" value="1"/>
</dbReference>
<dbReference type="InterPro" id="IPR010080">
    <property type="entry name" value="Thioester_reductase-like_dom"/>
</dbReference>
<dbReference type="Pfam" id="PF00501">
    <property type="entry name" value="AMP-binding"/>
    <property type="match status" value="2"/>
</dbReference>
<dbReference type="InterPro" id="IPR013120">
    <property type="entry name" value="FAR_NAD-bd"/>
</dbReference>
<feature type="compositionally biased region" description="Low complexity" evidence="5">
    <location>
        <begin position="1981"/>
        <end position="1992"/>
    </location>
</feature>
<evidence type="ECO:0000313" key="7">
    <source>
        <dbReference type="EMBL" id="RAK81168.1"/>
    </source>
</evidence>
<dbReference type="GO" id="GO:0005737">
    <property type="term" value="C:cytoplasm"/>
    <property type="evidence" value="ECO:0007669"/>
    <property type="project" value="TreeGrafter"/>
</dbReference>
<organism evidence="7 8">
    <name type="scientific">Aspergillus fijiensis CBS 313.89</name>
    <dbReference type="NCBI Taxonomy" id="1448319"/>
    <lineage>
        <taxon>Eukaryota</taxon>
        <taxon>Fungi</taxon>
        <taxon>Dikarya</taxon>
        <taxon>Ascomycota</taxon>
        <taxon>Pezizomycotina</taxon>
        <taxon>Eurotiomycetes</taxon>
        <taxon>Eurotiomycetidae</taxon>
        <taxon>Eurotiales</taxon>
        <taxon>Aspergillaceae</taxon>
        <taxon>Aspergillus</taxon>
    </lineage>
</organism>
<feature type="compositionally biased region" description="Polar residues" evidence="5">
    <location>
        <begin position="1964"/>
        <end position="1980"/>
    </location>
</feature>
<dbReference type="GO" id="GO:0016874">
    <property type="term" value="F:ligase activity"/>
    <property type="evidence" value="ECO:0007669"/>
    <property type="project" value="UniProtKB-KW"/>
</dbReference>
<dbReference type="InterPro" id="IPR009081">
    <property type="entry name" value="PP-bd_ACP"/>
</dbReference>
<dbReference type="InterPro" id="IPR036291">
    <property type="entry name" value="NAD(P)-bd_dom_sf"/>
</dbReference>
<dbReference type="FunFam" id="3.30.300.30:FF:000015">
    <property type="entry name" value="Nonribosomal peptide synthase SidD"/>
    <property type="match status" value="2"/>
</dbReference>
<evidence type="ECO:0000313" key="8">
    <source>
        <dbReference type="Proteomes" id="UP000249789"/>
    </source>
</evidence>